<dbReference type="AlphaFoldDB" id="W9RH12"/>
<dbReference type="OrthoDB" id="205623at2759"/>
<dbReference type="STRING" id="981085.W9RH12"/>
<reference evidence="7" key="1">
    <citation type="submission" date="2013-01" db="EMBL/GenBank/DDBJ databases">
        <title>Draft Genome Sequence of a Mulberry Tree, Morus notabilis C.K. Schneid.</title>
        <authorList>
            <person name="He N."/>
            <person name="Zhao S."/>
        </authorList>
    </citation>
    <scope>NUCLEOTIDE SEQUENCE</scope>
</reference>
<dbReference type="Gene3D" id="3.40.50.300">
    <property type="entry name" value="P-loop containing nucleotide triphosphate hydrolases"/>
    <property type="match status" value="1"/>
</dbReference>
<evidence type="ECO:0000313" key="7">
    <source>
        <dbReference type="Proteomes" id="UP000030645"/>
    </source>
</evidence>
<name>W9RH12_9ROSA</name>
<evidence type="ECO:0000259" key="5">
    <source>
        <dbReference type="Pfam" id="PF00685"/>
    </source>
</evidence>
<dbReference type="GO" id="GO:0008146">
    <property type="term" value="F:sulfotransferase activity"/>
    <property type="evidence" value="ECO:0007669"/>
    <property type="project" value="InterPro"/>
</dbReference>
<feature type="domain" description="Sulfotransferase" evidence="5">
    <location>
        <begin position="72"/>
        <end position="337"/>
    </location>
</feature>
<dbReference type="PANTHER" id="PTHR11783">
    <property type="entry name" value="SULFOTRANSFERASE SULT"/>
    <property type="match status" value="1"/>
</dbReference>
<feature type="region of interest" description="Disordered" evidence="4">
    <location>
        <begin position="1"/>
        <end position="28"/>
    </location>
</feature>
<dbReference type="SUPFAM" id="SSF52540">
    <property type="entry name" value="P-loop containing nucleoside triphosphate hydrolases"/>
    <property type="match status" value="1"/>
</dbReference>
<feature type="compositionally biased region" description="Basic and acidic residues" evidence="4">
    <location>
        <begin position="8"/>
        <end position="28"/>
    </location>
</feature>
<dbReference type="Pfam" id="PF00685">
    <property type="entry name" value="Sulfotransfer_1"/>
    <property type="match status" value="1"/>
</dbReference>
<protein>
    <recommendedName>
        <fullName evidence="3">Sulfotransferase</fullName>
        <ecNumber evidence="3">2.8.2.-</ecNumber>
    </recommendedName>
</protein>
<evidence type="ECO:0000256" key="2">
    <source>
        <dbReference type="ARBA" id="ARBA00022679"/>
    </source>
</evidence>
<dbReference type="EMBL" id="KE345037">
    <property type="protein sequence ID" value="EXB90562.1"/>
    <property type="molecule type" value="Genomic_DNA"/>
</dbReference>
<dbReference type="InterPro" id="IPR027417">
    <property type="entry name" value="P-loop_NTPase"/>
</dbReference>
<proteinExistence type="inferred from homology"/>
<evidence type="ECO:0000256" key="4">
    <source>
        <dbReference type="SAM" id="MobiDB-lite"/>
    </source>
</evidence>
<keyword evidence="2 3" id="KW-0808">Transferase</keyword>
<evidence type="ECO:0000256" key="3">
    <source>
        <dbReference type="RuleBase" id="RU361155"/>
    </source>
</evidence>
<dbReference type="Proteomes" id="UP000030645">
    <property type="component" value="Unassembled WGS sequence"/>
</dbReference>
<dbReference type="KEGG" id="mnt:21385309"/>
<dbReference type="eggNOG" id="KOG1584">
    <property type="taxonomic scope" value="Eukaryota"/>
</dbReference>
<dbReference type="InterPro" id="IPR000863">
    <property type="entry name" value="Sulfotransferase_dom"/>
</dbReference>
<dbReference type="EC" id="2.8.2.-" evidence="3"/>
<organism evidence="6 7">
    <name type="scientific">Morus notabilis</name>
    <dbReference type="NCBI Taxonomy" id="981085"/>
    <lineage>
        <taxon>Eukaryota</taxon>
        <taxon>Viridiplantae</taxon>
        <taxon>Streptophyta</taxon>
        <taxon>Embryophyta</taxon>
        <taxon>Tracheophyta</taxon>
        <taxon>Spermatophyta</taxon>
        <taxon>Magnoliopsida</taxon>
        <taxon>eudicotyledons</taxon>
        <taxon>Gunneridae</taxon>
        <taxon>Pentapetalae</taxon>
        <taxon>rosids</taxon>
        <taxon>fabids</taxon>
        <taxon>Rosales</taxon>
        <taxon>Moraceae</taxon>
        <taxon>Moreae</taxon>
        <taxon>Morus</taxon>
    </lineage>
</organism>
<comment type="similarity">
    <text evidence="1 3">Belongs to the sulfotransferase 1 family.</text>
</comment>
<evidence type="ECO:0000313" key="6">
    <source>
        <dbReference type="EMBL" id="EXB90562.1"/>
    </source>
</evidence>
<evidence type="ECO:0000256" key="1">
    <source>
        <dbReference type="ARBA" id="ARBA00005771"/>
    </source>
</evidence>
<gene>
    <name evidence="6" type="ORF">L484_001716</name>
</gene>
<accession>W9RH12</accession>
<sequence length="343" mass="39831">MEQSDITELDHHEELTRENHGEFEEEEKLRDLPKMKGLMSTGENLFLYEGFWIPEFLLKSVVSFQKHFVARDTDLILASSLKSGTTWLMALAFSIVNRTRFKTHTNNSPLLAANPHDIVTHLELKYMESESPNFEDMIPNFPRLFHTHFAYELLPPCIKSSSSACKIVYICRNPMDLFVSLWHFVPKFRSKNTTAPSPPHNLGECFDMFCRGIHDHGPYFDHVLGFWNASLESPHKVLFLRYEDLKEDCVFHVKRLAEFLGFPFSEEEEKRGVIMEIIELCSFGKMKNLNPNTCGTNFSGIPNSAFFRKGEVGDRNNHLTPSMIECMEKLVQEKFKESLFRFK</sequence>
<keyword evidence="7" id="KW-1185">Reference proteome</keyword>